<reference evidence="6 7" key="1">
    <citation type="submission" date="2017-09" db="EMBL/GenBank/DDBJ databases">
        <title>WGS assembly of Aquilegia coerulea Goldsmith.</title>
        <authorList>
            <person name="Hodges S."/>
            <person name="Kramer E."/>
            <person name="Nordborg M."/>
            <person name="Tomkins J."/>
            <person name="Borevitz J."/>
            <person name="Derieg N."/>
            <person name="Yan J."/>
            <person name="Mihaltcheva S."/>
            <person name="Hayes R.D."/>
            <person name="Rokhsar D."/>
        </authorList>
    </citation>
    <scope>NUCLEOTIDE SEQUENCE [LARGE SCALE GENOMIC DNA]</scope>
    <source>
        <strain evidence="7">cv. Goldsmith</strain>
    </source>
</reference>
<proteinExistence type="inferred from homology"/>
<evidence type="ECO:0000313" key="7">
    <source>
        <dbReference type="Proteomes" id="UP000230069"/>
    </source>
</evidence>
<evidence type="ECO:0000256" key="1">
    <source>
        <dbReference type="ARBA" id="ARBA00009995"/>
    </source>
</evidence>
<dbReference type="Proteomes" id="UP000230069">
    <property type="component" value="Unassembled WGS sequence"/>
</dbReference>
<evidence type="ECO:0000256" key="5">
    <source>
        <dbReference type="RuleBase" id="RU362057"/>
    </source>
</evidence>
<dbReference type="FunFam" id="3.40.50.2000:FF:000027">
    <property type="entry name" value="Glycosyltransferase"/>
    <property type="match status" value="1"/>
</dbReference>
<evidence type="ECO:0000256" key="4">
    <source>
        <dbReference type="RuleBase" id="RU003718"/>
    </source>
</evidence>
<dbReference type="OrthoDB" id="5835829at2759"/>
<keyword evidence="3 4" id="KW-0808">Transferase</keyword>
<name>A0A2G5CRV8_AQUCA</name>
<dbReference type="Gene3D" id="3.40.50.2000">
    <property type="entry name" value="Glycogen Phosphorylase B"/>
    <property type="match status" value="2"/>
</dbReference>
<dbReference type="PANTHER" id="PTHR11926">
    <property type="entry name" value="GLUCOSYL/GLUCURONOSYL TRANSFERASES"/>
    <property type="match status" value="1"/>
</dbReference>
<protein>
    <recommendedName>
        <fullName evidence="5">Glycosyltransferase</fullName>
        <ecNumber evidence="5">2.4.1.-</ecNumber>
    </recommendedName>
</protein>
<dbReference type="EMBL" id="KZ305056">
    <property type="protein sequence ID" value="PIA34008.1"/>
    <property type="molecule type" value="Genomic_DNA"/>
</dbReference>
<dbReference type="PROSITE" id="PS00375">
    <property type="entry name" value="UDPGT"/>
    <property type="match status" value="1"/>
</dbReference>
<keyword evidence="7" id="KW-1185">Reference proteome</keyword>
<dbReference type="InParanoid" id="A0A2G5CRV8"/>
<dbReference type="FunFam" id="3.40.50.2000:FF:000065">
    <property type="entry name" value="Glycosyltransferase"/>
    <property type="match status" value="1"/>
</dbReference>
<keyword evidence="2 4" id="KW-0328">Glycosyltransferase</keyword>
<dbReference type="AlphaFoldDB" id="A0A2G5CRV8"/>
<dbReference type="InterPro" id="IPR002213">
    <property type="entry name" value="UDP_glucos_trans"/>
</dbReference>
<dbReference type="GO" id="GO:0080043">
    <property type="term" value="F:quercetin 3-O-glucosyltransferase activity"/>
    <property type="evidence" value="ECO:0007669"/>
    <property type="project" value="TreeGrafter"/>
</dbReference>
<dbReference type="GO" id="GO:0080044">
    <property type="term" value="F:quercetin 7-O-glucosyltransferase activity"/>
    <property type="evidence" value="ECO:0007669"/>
    <property type="project" value="TreeGrafter"/>
</dbReference>
<organism evidence="6 7">
    <name type="scientific">Aquilegia coerulea</name>
    <name type="common">Rocky mountain columbine</name>
    <dbReference type="NCBI Taxonomy" id="218851"/>
    <lineage>
        <taxon>Eukaryota</taxon>
        <taxon>Viridiplantae</taxon>
        <taxon>Streptophyta</taxon>
        <taxon>Embryophyta</taxon>
        <taxon>Tracheophyta</taxon>
        <taxon>Spermatophyta</taxon>
        <taxon>Magnoliopsida</taxon>
        <taxon>Ranunculales</taxon>
        <taxon>Ranunculaceae</taxon>
        <taxon>Thalictroideae</taxon>
        <taxon>Aquilegia</taxon>
    </lineage>
</organism>
<evidence type="ECO:0000256" key="2">
    <source>
        <dbReference type="ARBA" id="ARBA00022676"/>
    </source>
</evidence>
<dbReference type="EC" id="2.4.1.-" evidence="5"/>
<dbReference type="InterPro" id="IPR035595">
    <property type="entry name" value="UDP_glycos_trans_CS"/>
</dbReference>
<dbReference type="Pfam" id="PF00201">
    <property type="entry name" value="UDPGT"/>
    <property type="match status" value="1"/>
</dbReference>
<evidence type="ECO:0000256" key="3">
    <source>
        <dbReference type="ARBA" id="ARBA00022679"/>
    </source>
</evidence>
<dbReference type="CDD" id="cd03784">
    <property type="entry name" value="GT1_Gtf-like"/>
    <property type="match status" value="1"/>
</dbReference>
<sequence>METSSATKKPHAVCFPLPFQSHINSMLKFAKLLHLKGFHITFVNTEFNHQKVLQSRGQDSLKDLPADFRYETITDGLPPSDVNEMQNIGLLLDSITKNCLNPFRDLLAKINRASASSGDPPVSCIVSDGLLSLTLEAANELGVPEVLLWGGMAVSMWLIHHNQVFVEKGLLPLKDKSCLTNGYLDTPVEFIPGVTNFRLKDLPTVFYDGNDGFHNILCQQVERVPNASAIVVNTMEALEGSILKAMNSVLPPVYAIGPLQLLEQELPNHQLKSLGSNLWKEDEACLKWLDMKKPNSVVYVNFGTTTVLTPQQLLEFAWGLANSGYPFLWVIRPDLVIGEGAMLPPEFTKETAERGMITSWCRQVEVLRHPSLAGFLSHSGWNSIIETICGGVPIISWPFIGDHTNNCRYACAHWGISMEINSNVKRDEVEGLLRELIDGEKGKAMKKKTMEWKKIAEETTKPGGSSYSNIDKLIKEVMLVQKK</sequence>
<evidence type="ECO:0000313" key="6">
    <source>
        <dbReference type="EMBL" id="PIA34008.1"/>
    </source>
</evidence>
<comment type="similarity">
    <text evidence="1 4">Belongs to the UDP-glycosyltransferase family.</text>
</comment>
<dbReference type="PANTHER" id="PTHR11926:SF1516">
    <property type="entry name" value="GLYCOSYLTRANSFERASE"/>
    <property type="match status" value="1"/>
</dbReference>
<accession>A0A2G5CRV8</accession>
<gene>
    <name evidence="6" type="ORF">AQUCO_03900120v1</name>
</gene>
<dbReference type="SUPFAM" id="SSF53756">
    <property type="entry name" value="UDP-Glycosyltransferase/glycogen phosphorylase"/>
    <property type="match status" value="1"/>
</dbReference>